<reference evidence="3" key="1">
    <citation type="submission" date="2021-02" db="EMBL/GenBank/DDBJ databases">
        <title>First Annotated Genome of the Yellow-green Alga Tribonema minus.</title>
        <authorList>
            <person name="Mahan K.M."/>
        </authorList>
    </citation>
    <scope>NUCLEOTIDE SEQUENCE</scope>
    <source>
        <strain evidence="3">UTEX B ZZ1240</strain>
    </source>
</reference>
<dbReference type="GO" id="GO:0003883">
    <property type="term" value="F:CTP synthase activity"/>
    <property type="evidence" value="ECO:0007669"/>
    <property type="project" value="InterPro"/>
</dbReference>
<evidence type="ECO:0000313" key="3">
    <source>
        <dbReference type="EMBL" id="KAG5187109.1"/>
    </source>
</evidence>
<dbReference type="InterPro" id="IPR027417">
    <property type="entry name" value="P-loop_NTPase"/>
</dbReference>
<proteinExistence type="predicted"/>
<dbReference type="EMBL" id="JAFCMP010000095">
    <property type="protein sequence ID" value="KAG5187109.1"/>
    <property type="molecule type" value="Genomic_DNA"/>
</dbReference>
<evidence type="ECO:0000256" key="1">
    <source>
        <dbReference type="SAM" id="MobiDB-lite"/>
    </source>
</evidence>
<feature type="domain" description="CTP synthase N-terminal" evidence="2">
    <location>
        <begin position="287"/>
        <end position="354"/>
    </location>
</feature>
<keyword evidence="4" id="KW-1185">Reference proteome</keyword>
<dbReference type="AlphaFoldDB" id="A0A835Z6U2"/>
<feature type="domain" description="CTP synthase N-terminal" evidence="2">
    <location>
        <begin position="219"/>
        <end position="286"/>
    </location>
</feature>
<dbReference type="InterPro" id="IPR004468">
    <property type="entry name" value="CTP_synthase"/>
</dbReference>
<dbReference type="OrthoDB" id="1739076at2759"/>
<gene>
    <name evidence="3" type="ORF">JKP88DRAFT_288324</name>
</gene>
<dbReference type="SUPFAM" id="SSF52540">
    <property type="entry name" value="P-loop containing nucleoside triphosphate hydrolases"/>
    <property type="match status" value="3"/>
</dbReference>
<evidence type="ECO:0000259" key="2">
    <source>
        <dbReference type="Pfam" id="PF06418"/>
    </source>
</evidence>
<feature type="region of interest" description="Disordered" evidence="1">
    <location>
        <begin position="1"/>
        <end position="25"/>
    </location>
</feature>
<dbReference type="InterPro" id="IPR017456">
    <property type="entry name" value="CTP_synthase_N"/>
</dbReference>
<evidence type="ECO:0000313" key="4">
    <source>
        <dbReference type="Proteomes" id="UP000664859"/>
    </source>
</evidence>
<organism evidence="3 4">
    <name type="scientific">Tribonema minus</name>
    <dbReference type="NCBI Taxonomy" id="303371"/>
    <lineage>
        <taxon>Eukaryota</taxon>
        <taxon>Sar</taxon>
        <taxon>Stramenopiles</taxon>
        <taxon>Ochrophyta</taxon>
        <taxon>PX clade</taxon>
        <taxon>Xanthophyceae</taxon>
        <taxon>Tribonematales</taxon>
        <taxon>Tribonemataceae</taxon>
        <taxon>Tribonema</taxon>
    </lineage>
</organism>
<dbReference type="Proteomes" id="UP000664859">
    <property type="component" value="Unassembled WGS sequence"/>
</dbReference>
<name>A0A835Z6U2_9STRA</name>
<dbReference type="Pfam" id="PF06418">
    <property type="entry name" value="CTP_synth_N"/>
    <property type="match status" value="4"/>
</dbReference>
<comment type="caution">
    <text evidence="3">The sequence shown here is derived from an EMBL/GenBank/DDBJ whole genome shotgun (WGS) entry which is preliminary data.</text>
</comment>
<feature type="domain" description="CTP synthase N-terminal" evidence="2">
    <location>
        <begin position="52"/>
        <end position="118"/>
    </location>
</feature>
<protein>
    <submittedName>
        <fullName evidence="3">Synthetase</fullName>
    </submittedName>
</protein>
<accession>A0A835Z6U2</accession>
<dbReference type="PANTHER" id="PTHR11550">
    <property type="entry name" value="CTP SYNTHASE"/>
    <property type="match status" value="1"/>
</dbReference>
<dbReference type="GO" id="GO:0006241">
    <property type="term" value="P:CTP biosynthetic process"/>
    <property type="evidence" value="ECO:0007669"/>
    <property type="project" value="TreeGrafter"/>
</dbReference>
<dbReference type="GO" id="GO:0042802">
    <property type="term" value="F:identical protein binding"/>
    <property type="evidence" value="ECO:0007669"/>
    <property type="project" value="TreeGrafter"/>
</dbReference>
<dbReference type="PANTHER" id="PTHR11550:SF0">
    <property type="entry name" value="CTP SYNTHASE-RELATED"/>
    <property type="match status" value="1"/>
</dbReference>
<dbReference type="Gene3D" id="3.40.50.300">
    <property type="entry name" value="P-loop containing nucleotide triphosphate hydrolases"/>
    <property type="match status" value="4"/>
</dbReference>
<feature type="domain" description="CTP synthase N-terminal" evidence="2">
    <location>
        <begin position="172"/>
        <end position="218"/>
    </location>
</feature>
<sequence>MDSIPQHCWGRSSNSSSSSDSLTGARRALRRLRGGGVVEDLGITKRAGKQTKFIVVTGGVLSGIGKGVTASSIGVLVKMMGMRPTAIKIDPYLNVDAGTMSSFEHGDTFVLDDGGETDHFANVDAGTMSPFEHGEVFVLDDGGETDLDLGNYERFMDVSLKNESNLTTGKVYQRFMDVSLKNESNLTTGKVYQNKSNLTAGEVYQVVPHVTDALQDGIVVPHVTDALQDWIVDVSSRCVDGSGKAPDVCIIELGGTLGDIESMPFVEALRQLQARVGYKNTCFVHARVGYKNMCFVHVSLVPTVGGEPGEQKTKPTQHSVKQMRELGLAPDFLMCRGRSPLEDGSRRKLSMFCQRSGLGKACRGAFPTSYRAVHQEAAMRDAAWALRGSSFQ</sequence>
<feature type="compositionally biased region" description="Low complexity" evidence="1">
    <location>
        <begin position="12"/>
        <end position="25"/>
    </location>
</feature>
<dbReference type="GO" id="GO:0019856">
    <property type="term" value="P:pyrimidine nucleobase biosynthetic process"/>
    <property type="evidence" value="ECO:0007669"/>
    <property type="project" value="TreeGrafter"/>
</dbReference>